<dbReference type="InParanoid" id="A0A543B2F0"/>
<dbReference type="Proteomes" id="UP000317043">
    <property type="component" value="Unassembled WGS sequence"/>
</dbReference>
<comment type="caution">
    <text evidence="2">The sequence shown here is derived from an EMBL/GenBank/DDBJ whole genome shotgun (WGS) entry which is preliminary data.</text>
</comment>
<keyword evidence="3" id="KW-1185">Reference proteome</keyword>
<dbReference type="EMBL" id="VFOW01000001">
    <property type="protein sequence ID" value="TQL79019.1"/>
    <property type="molecule type" value="Genomic_DNA"/>
</dbReference>
<dbReference type="AlphaFoldDB" id="A0A543B2F0"/>
<gene>
    <name evidence="2" type="ORF">FB566_4619</name>
</gene>
<evidence type="ECO:0000313" key="2">
    <source>
        <dbReference type="EMBL" id="TQL79019.1"/>
    </source>
</evidence>
<feature type="region of interest" description="Disordered" evidence="1">
    <location>
        <begin position="74"/>
        <end position="111"/>
    </location>
</feature>
<name>A0A543B2F0_9ACTN</name>
<proteinExistence type="predicted"/>
<dbReference type="OrthoDB" id="5125216at2"/>
<evidence type="ECO:0000313" key="3">
    <source>
        <dbReference type="Proteomes" id="UP000317043"/>
    </source>
</evidence>
<protein>
    <submittedName>
        <fullName evidence="2">Uncharacterized protein</fullName>
    </submittedName>
</protein>
<dbReference type="RefSeq" id="WP_142044010.1">
    <property type="nucleotide sequence ID" value="NZ_JBHTGS010000002.1"/>
</dbReference>
<sequence>MRRFMFVAGLAVGYVLGAKAGRERYDQIVDVVRRIRENPTVHNTATTLRQQAENMASASKDKFMNSDLGGKLFRDDELKQSMDTHPGYWERTGISTSTSSSSKNPATGPND</sequence>
<evidence type="ECO:0000256" key="1">
    <source>
        <dbReference type="SAM" id="MobiDB-lite"/>
    </source>
</evidence>
<organism evidence="2 3">
    <name type="scientific">Stackebrandtia endophytica</name>
    <dbReference type="NCBI Taxonomy" id="1496996"/>
    <lineage>
        <taxon>Bacteria</taxon>
        <taxon>Bacillati</taxon>
        <taxon>Actinomycetota</taxon>
        <taxon>Actinomycetes</taxon>
        <taxon>Glycomycetales</taxon>
        <taxon>Glycomycetaceae</taxon>
        <taxon>Stackebrandtia</taxon>
    </lineage>
</organism>
<reference evidence="2 3" key="1">
    <citation type="submission" date="2019-06" db="EMBL/GenBank/DDBJ databases">
        <title>Sequencing the genomes of 1000 actinobacteria strains.</title>
        <authorList>
            <person name="Klenk H.-P."/>
        </authorList>
    </citation>
    <scope>NUCLEOTIDE SEQUENCE [LARGE SCALE GENOMIC DNA]</scope>
    <source>
        <strain evidence="2 3">DSM 45928</strain>
    </source>
</reference>
<accession>A0A543B2F0</accession>